<dbReference type="InterPro" id="IPR036188">
    <property type="entry name" value="FAD/NAD-bd_sf"/>
</dbReference>
<dbReference type="EMBL" id="MU858171">
    <property type="protein sequence ID" value="KAK4210576.1"/>
    <property type="molecule type" value="Genomic_DNA"/>
</dbReference>
<gene>
    <name evidence="2" type="ORF">QBC37DRAFT_447935</name>
</gene>
<keyword evidence="3" id="KW-1185">Reference proteome</keyword>
<protein>
    <submittedName>
        <fullName evidence="2">Uncharacterized protein</fullName>
    </submittedName>
</protein>
<name>A0AAN7B2Q5_9PEZI</name>
<dbReference type="SUPFAM" id="SSF51905">
    <property type="entry name" value="FAD/NAD(P)-binding domain"/>
    <property type="match status" value="2"/>
</dbReference>
<dbReference type="AlphaFoldDB" id="A0AAN7B2Q5"/>
<evidence type="ECO:0000313" key="3">
    <source>
        <dbReference type="Proteomes" id="UP001301769"/>
    </source>
</evidence>
<evidence type="ECO:0000256" key="1">
    <source>
        <dbReference type="ARBA" id="ARBA00010139"/>
    </source>
</evidence>
<dbReference type="PANTHER" id="PTHR42877">
    <property type="entry name" value="L-ORNITHINE N(5)-MONOOXYGENASE-RELATED"/>
    <property type="match status" value="1"/>
</dbReference>
<accession>A0AAN7B2Q5</accession>
<dbReference type="PANTHER" id="PTHR42877:SF10">
    <property type="entry name" value="L-ORNITHINE N(5)-OXYGENASE"/>
    <property type="match status" value="1"/>
</dbReference>
<dbReference type="InterPro" id="IPR051209">
    <property type="entry name" value="FAD-bind_Monooxygenase_sf"/>
</dbReference>
<reference evidence="2" key="1">
    <citation type="journal article" date="2023" name="Mol. Phylogenet. Evol.">
        <title>Genome-scale phylogeny and comparative genomics of the fungal order Sordariales.</title>
        <authorList>
            <person name="Hensen N."/>
            <person name="Bonometti L."/>
            <person name="Westerberg I."/>
            <person name="Brannstrom I.O."/>
            <person name="Guillou S."/>
            <person name="Cros-Aarteil S."/>
            <person name="Calhoun S."/>
            <person name="Haridas S."/>
            <person name="Kuo A."/>
            <person name="Mondo S."/>
            <person name="Pangilinan J."/>
            <person name="Riley R."/>
            <person name="LaButti K."/>
            <person name="Andreopoulos B."/>
            <person name="Lipzen A."/>
            <person name="Chen C."/>
            <person name="Yan M."/>
            <person name="Daum C."/>
            <person name="Ng V."/>
            <person name="Clum A."/>
            <person name="Steindorff A."/>
            <person name="Ohm R.A."/>
            <person name="Martin F."/>
            <person name="Silar P."/>
            <person name="Natvig D.O."/>
            <person name="Lalanne C."/>
            <person name="Gautier V."/>
            <person name="Ament-Velasquez S.L."/>
            <person name="Kruys A."/>
            <person name="Hutchinson M.I."/>
            <person name="Powell A.J."/>
            <person name="Barry K."/>
            <person name="Miller A.N."/>
            <person name="Grigoriev I.V."/>
            <person name="Debuchy R."/>
            <person name="Gladieux P."/>
            <person name="Hiltunen Thoren M."/>
            <person name="Johannesson H."/>
        </authorList>
    </citation>
    <scope>NUCLEOTIDE SEQUENCE</scope>
    <source>
        <strain evidence="2">PSN293</strain>
    </source>
</reference>
<dbReference type="Proteomes" id="UP001301769">
    <property type="component" value="Unassembled WGS sequence"/>
</dbReference>
<reference evidence="2" key="2">
    <citation type="submission" date="2023-05" db="EMBL/GenBank/DDBJ databases">
        <authorList>
            <consortium name="Lawrence Berkeley National Laboratory"/>
            <person name="Steindorff A."/>
            <person name="Hensen N."/>
            <person name="Bonometti L."/>
            <person name="Westerberg I."/>
            <person name="Brannstrom I.O."/>
            <person name="Guillou S."/>
            <person name="Cros-Aarteil S."/>
            <person name="Calhoun S."/>
            <person name="Haridas S."/>
            <person name="Kuo A."/>
            <person name="Mondo S."/>
            <person name="Pangilinan J."/>
            <person name="Riley R."/>
            <person name="Labutti K."/>
            <person name="Andreopoulos B."/>
            <person name="Lipzen A."/>
            <person name="Chen C."/>
            <person name="Yanf M."/>
            <person name="Daum C."/>
            <person name="Ng V."/>
            <person name="Clum A."/>
            <person name="Ohm R."/>
            <person name="Martin F."/>
            <person name="Silar P."/>
            <person name="Natvig D."/>
            <person name="Lalanne C."/>
            <person name="Gautier V."/>
            <person name="Ament-Velasquez S.L."/>
            <person name="Kruys A."/>
            <person name="Hutchinson M.I."/>
            <person name="Powell A.J."/>
            <person name="Barry K."/>
            <person name="Miller A.N."/>
            <person name="Grigoriev I.V."/>
            <person name="Debuchy R."/>
            <person name="Gladieux P."/>
            <person name="Thoren M.H."/>
            <person name="Johannesson H."/>
        </authorList>
    </citation>
    <scope>NUCLEOTIDE SEQUENCE</scope>
    <source>
        <strain evidence="2">PSN293</strain>
    </source>
</reference>
<dbReference type="Pfam" id="PF13450">
    <property type="entry name" value="NAD_binding_8"/>
    <property type="match status" value="1"/>
</dbReference>
<comment type="caution">
    <text evidence="2">The sequence shown here is derived from an EMBL/GenBank/DDBJ whole genome shotgun (WGS) entry which is preliminary data.</text>
</comment>
<comment type="similarity">
    <text evidence="1">Belongs to the FAD-binding monooxygenase family.</text>
</comment>
<proteinExistence type="inferred from homology"/>
<evidence type="ECO:0000313" key="2">
    <source>
        <dbReference type="EMBL" id="KAK4210576.1"/>
    </source>
</evidence>
<sequence>MDFGSEAVSYSQFACIGAGFSGIGLGASLKRWYGITDIRIFDRHTQLGGTWYISRYPGCACDVPSALYSFSFEPNPSWTRILPSSQELWNYLHHVADKYDLISRMTLGVNVEEATWIEDRSRWRLTYRAVNSDQVYYHESDFLFAGTGQLVTPRELDVPGIESFRGPVMHSARWREDVDLKQKKVVLFGNGCTAAQIVPSIVHETGHLTQIVRSKHWIMPPIDVPIPAWARLMLRYVPGLLKLFRFIVFLLAENALRGFPLTQSAAKFRAGRRQIAEGYMRRTAPAKYHDILIPDWEIGCKRRIFDSGYLQSLHADNITLTNSKALEILPNGVKTTDGFIEADVLVLANGFVTNNYLDNIKITGRNDITLREHWERFGGPEAYNCSAVSGFPNFFLLLGPNSVTGHTSAIMASENSINYALRIIKPVLVGKAQSVNIRPEAEQRYSDGIQHALKNTVFSSGCGSWYVRGTNEGKEWNAMTYPWSQGYYWYENLFPNRKDWEYQSCKPGLLTRAANLVNQMSCLLKDSWVFHGGHYQNIERLSRGIACRLNKCHGDVYGVDVGSSVFGVGM</sequence>
<organism evidence="2 3">
    <name type="scientific">Rhypophila decipiens</name>
    <dbReference type="NCBI Taxonomy" id="261697"/>
    <lineage>
        <taxon>Eukaryota</taxon>
        <taxon>Fungi</taxon>
        <taxon>Dikarya</taxon>
        <taxon>Ascomycota</taxon>
        <taxon>Pezizomycotina</taxon>
        <taxon>Sordariomycetes</taxon>
        <taxon>Sordariomycetidae</taxon>
        <taxon>Sordariales</taxon>
        <taxon>Naviculisporaceae</taxon>
        <taxon>Rhypophila</taxon>
    </lineage>
</organism>
<dbReference type="Gene3D" id="3.50.50.60">
    <property type="entry name" value="FAD/NAD(P)-binding domain"/>
    <property type="match status" value="2"/>
</dbReference>